<dbReference type="PANTHER" id="PTHR10094">
    <property type="entry name" value="STEROL CARRIER PROTEIN 2 SCP-2 FAMILY PROTEIN"/>
    <property type="match status" value="1"/>
</dbReference>
<dbReference type="PANTHER" id="PTHR10094:SF25">
    <property type="entry name" value="SCP2 STEROL-BINDING DOMAIN-CONTAINING PROTEIN 1"/>
    <property type="match status" value="1"/>
</dbReference>
<evidence type="ECO:0000313" key="3">
    <source>
        <dbReference type="Proteomes" id="UP000823937"/>
    </source>
</evidence>
<gene>
    <name evidence="2" type="ORF">H9895_05720</name>
</gene>
<comment type="caution">
    <text evidence="2">The sequence shown here is derived from an EMBL/GenBank/DDBJ whole genome shotgun (WGS) entry which is preliminary data.</text>
</comment>
<dbReference type="InterPro" id="IPR003033">
    <property type="entry name" value="SCP2_sterol-bd_dom"/>
</dbReference>
<name>A0A9D1PLF3_9BACI</name>
<protein>
    <submittedName>
        <fullName evidence="2">SCP2 sterol-binding domain-containing protein</fullName>
    </submittedName>
</protein>
<dbReference type="InterPro" id="IPR036527">
    <property type="entry name" value="SCP2_sterol-bd_dom_sf"/>
</dbReference>
<feature type="domain" description="SCP2" evidence="1">
    <location>
        <begin position="20"/>
        <end position="111"/>
    </location>
</feature>
<dbReference type="Proteomes" id="UP000823937">
    <property type="component" value="Unassembled WGS sequence"/>
</dbReference>
<dbReference type="GO" id="GO:0005829">
    <property type="term" value="C:cytosol"/>
    <property type="evidence" value="ECO:0007669"/>
    <property type="project" value="TreeGrafter"/>
</dbReference>
<dbReference type="Gene3D" id="3.30.1050.10">
    <property type="entry name" value="SCP2 sterol-binding domain"/>
    <property type="match status" value="1"/>
</dbReference>
<proteinExistence type="predicted"/>
<accession>A0A9D1PLF3</accession>
<dbReference type="Pfam" id="PF02036">
    <property type="entry name" value="SCP2"/>
    <property type="match status" value="1"/>
</dbReference>
<dbReference type="AlphaFoldDB" id="A0A9D1PLF3"/>
<organism evidence="2 3">
    <name type="scientific">Candidatus Pseudogracilibacillus intestinigallinarum</name>
    <dbReference type="NCBI Taxonomy" id="2838742"/>
    <lineage>
        <taxon>Bacteria</taxon>
        <taxon>Bacillati</taxon>
        <taxon>Bacillota</taxon>
        <taxon>Bacilli</taxon>
        <taxon>Bacillales</taxon>
        <taxon>Bacillaceae</taxon>
        <taxon>Pseudogracilibacillus</taxon>
    </lineage>
</organism>
<sequence length="115" mass="12684">MSLDNLTVQEVWGEIDRVAKENKSIIETVNGSFVFEIKAGEEVVYSLELTEGIATITEGKLNDAQCTLAMNEKNFKKLLQGDLNATAAFMTGRLKVKGDIGLALKLENMLKKLSF</sequence>
<evidence type="ECO:0000259" key="1">
    <source>
        <dbReference type="Pfam" id="PF02036"/>
    </source>
</evidence>
<reference evidence="2" key="1">
    <citation type="journal article" date="2021" name="PeerJ">
        <title>Extensive microbial diversity within the chicken gut microbiome revealed by metagenomics and culture.</title>
        <authorList>
            <person name="Gilroy R."/>
            <person name="Ravi A."/>
            <person name="Getino M."/>
            <person name="Pursley I."/>
            <person name="Horton D.L."/>
            <person name="Alikhan N.F."/>
            <person name="Baker D."/>
            <person name="Gharbi K."/>
            <person name="Hall N."/>
            <person name="Watson M."/>
            <person name="Adriaenssens E.M."/>
            <person name="Foster-Nyarko E."/>
            <person name="Jarju S."/>
            <person name="Secka A."/>
            <person name="Antonio M."/>
            <person name="Oren A."/>
            <person name="Chaudhuri R.R."/>
            <person name="La Ragione R."/>
            <person name="Hildebrand F."/>
            <person name="Pallen M.J."/>
        </authorList>
    </citation>
    <scope>NUCLEOTIDE SEQUENCE</scope>
    <source>
        <strain evidence="2">CHK169-2315</strain>
    </source>
</reference>
<dbReference type="EMBL" id="DXHX01000085">
    <property type="protein sequence ID" value="HIV74566.1"/>
    <property type="molecule type" value="Genomic_DNA"/>
</dbReference>
<dbReference type="SUPFAM" id="SSF55718">
    <property type="entry name" value="SCP-like"/>
    <property type="match status" value="1"/>
</dbReference>
<evidence type="ECO:0000313" key="2">
    <source>
        <dbReference type="EMBL" id="HIV74566.1"/>
    </source>
</evidence>
<reference evidence="2" key="2">
    <citation type="submission" date="2021-04" db="EMBL/GenBank/DDBJ databases">
        <authorList>
            <person name="Gilroy R."/>
        </authorList>
    </citation>
    <scope>NUCLEOTIDE SEQUENCE</scope>
    <source>
        <strain evidence="2">CHK169-2315</strain>
    </source>
</reference>